<dbReference type="PANTHER" id="PTHR32247:SF4">
    <property type="entry name" value="DIRECT IAP-BINDING PROTEIN WITH LOW PI"/>
    <property type="match status" value="1"/>
</dbReference>
<comment type="similarity">
    <text evidence="6">Belongs to the Smac/DIABLO protein family.</text>
</comment>
<dbReference type="Ensembl" id="ENSOMET00000012499.1">
    <property type="protein sequence ID" value="ENSOMEP00000002440.1"/>
    <property type="gene ID" value="ENSOMEG00000003389.1"/>
</dbReference>
<dbReference type="STRING" id="30732.ENSOMEP00000002440"/>
<keyword evidence="2" id="KW-0053">Apoptosis</keyword>
<dbReference type="FunFam" id="1.20.58.70:FF:000012">
    <property type="entry name" value="diablo homolog, mitochondrial isoform X1"/>
    <property type="match status" value="1"/>
</dbReference>
<name>A0A3B3BA91_ORYME</name>
<dbReference type="Proteomes" id="UP000261560">
    <property type="component" value="Unplaced"/>
</dbReference>
<dbReference type="Gene3D" id="1.20.58.70">
    <property type="match status" value="1"/>
</dbReference>
<evidence type="ECO:0000256" key="5">
    <source>
        <dbReference type="ARBA" id="ARBA00033049"/>
    </source>
</evidence>
<accession>A0A3B3BA91</accession>
<evidence type="ECO:0000256" key="6">
    <source>
        <dbReference type="ARBA" id="ARBA00046319"/>
    </source>
</evidence>
<dbReference type="GO" id="GO:0043065">
    <property type="term" value="P:positive regulation of apoptotic process"/>
    <property type="evidence" value="ECO:0007669"/>
    <property type="project" value="UniProtKB-ARBA"/>
</dbReference>
<dbReference type="SUPFAM" id="SSF46984">
    <property type="entry name" value="Smac/diablo"/>
    <property type="match status" value="1"/>
</dbReference>
<evidence type="ECO:0000256" key="4">
    <source>
        <dbReference type="ARBA" id="ARBA00023128"/>
    </source>
</evidence>
<dbReference type="InterPro" id="IPR009062">
    <property type="entry name" value="Smac/DIABLO-like_sf"/>
</dbReference>
<evidence type="ECO:0000256" key="2">
    <source>
        <dbReference type="ARBA" id="ARBA00022703"/>
    </source>
</evidence>
<reference evidence="8" key="2">
    <citation type="submission" date="2025-09" db="UniProtKB">
        <authorList>
            <consortium name="Ensembl"/>
        </authorList>
    </citation>
    <scope>IDENTIFICATION</scope>
</reference>
<keyword evidence="9" id="KW-1185">Reference proteome</keyword>
<dbReference type="GO" id="GO:0051402">
    <property type="term" value="P:neuron apoptotic process"/>
    <property type="evidence" value="ECO:0007669"/>
    <property type="project" value="TreeGrafter"/>
</dbReference>
<dbReference type="GeneTree" id="ENSGT00390000007237"/>
<keyword evidence="7" id="KW-0175">Coiled coil</keyword>
<evidence type="ECO:0000256" key="7">
    <source>
        <dbReference type="SAM" id="Coils"/>
    </source>
</evidence>
<dbReference type="GO" id="GO:0005739">
    <property type="term" value="C:mitochondrion"/>
    <property type="evidence" value="ECO:0007669"/>
    <property type="project" value="UniProtKB-SubCell"/>
</dbReference>
<comment type="subcellular location">
    <subcellularLocation>
        <location evidence="1">Mitochondrion</location>
    </subcellularLocation>
</comment>
<dbReference type="PANTHER" id="PTHR32247">
    <property type="entry name" value="DIABLO HOMOLOG, MITOCHONDRIAL"/>
    <property type="match status" value="1"/>
</dbReference>
<organism evidence="8 9">
    <name type="scientific">Oryzias melastigma</name>
    <name type="common">Marine medaka</name>
    <dbReference type="NCBI Taxonomy" id="30732"/>
    <lineage>
        <taxon>Eukaryota</taxon>
        <taxon>Metazoa</taxon>
        <taxon>Chordata</taxon>
        <taxon>Craniata</taxon>
        <taxon>Vertebrata</taxon>
        <taxon>Euteleostomi</taxon>
        <taxon>Actinopterygii</taxon>
        <taxon>Neopterygii</taxon>
        <taxon>Teleostei</taxon>
        <taxon>Neoteleostei</taxon>
        <taxon>Acanthomorphata</taxon>
        <taxon>Ovalentaria</taxon>
        <taxon>Atherinomorphae</taxon>
        <taxon>Beloniformes</taxon>
        <taxon>Adrianichthyidae</taxon>
        <taxon>Oryziinae</taxon>
        <taxon>Oryzias</taxon>
    </lineage>
</organism>
<proteinExistence type="inferred from homology"/>
<reference evidence="8" key="1">
    <citation type="submission" date="2025-08" db="UniProtKB">
        <authorList>
            <consortium name="Ensembl"/>
        </authorList>
    </citation>
    <scope>IDENTIFICATION</scope>
</reference>
<protein>
    <recommendedName>
        <fullName evidence="5">Direct IAP-binding protein with low pI</fullName>
    </recommendedName>
</protein>
<evidence type="ECO:0000313" key="9">
    <source>
        <dbReference type="Proteomes" id="UP000261560"/>
    </source>
</evidence>
<dbReference type="AlphaFoldDB" id="A0A3B3BA91"/>
<dbReference type="Pfam" id="PF09057">
    <property type="entry name" value="Smac_DIABLO"/>
    <property type="match status" value="1"/>
</dbReference>
<dbReference type="OMA" id="PGNQKFG"/>
<evidence type="ECO:0000256" key="1">
    <source>
        <dbReference type="ARBA" id="ARBA00004173"/>
    </source>
</evidence>
<dbReference type="InterPro" id="IPR015142">
    <property type="entry name" value="Smac_DIABLO"/>
</dbReference>
<evidence type="ECO:0000256" key="3">
    <source>
        <dbReference type="ARBA" id="ARBA00022946"/>
    </source>
</evidence>
<feature type="coiled-coil region" evidence="7">
    <location>
        <begin position="215"/>
        <end position="247"/>
    </location>
</feature>
<evidence type="ECO:0000313" key="8">
    <source>
        <dbReference type="Ensembl" id="ENSOMEP00000002440.1"/>
    </source>
</evidence>
<sequence>YRPAHIRPLKKKKKKPVPVPAARQCSVCARCAVGGLVRNQTDFSQLQRRGVASIRFLSSSESRRSTVHRPADLTNPTNVSLASLSLGHGLWQVENLSHDSLIRRAASVVTDSSSTFLSQATLALSDALTDYSKAVHSRIAFQKRYLSSLGKLSPAEEGSLQQSISSWRAEAAERQSECKRYETTWNSAVNLCKIAADAAYSSGAQQASISIRTNIKVAESQLEEARKLSAEAEKKLAETKVEEIERMAEYAAFLEGSDEYEIQEAYLRED</sequence>
<dbReference type="GO" id="GO:0008631">
    <property type="term" value="P:intrinsic apoptotic signaling pathway in response to oxidative stress"/>
    <property type="evidence" value="ECO:0007669"/>
    <property type="project" value="TreeGrafter"/>
</dbReference>
<keyword evidence="4" id="KW-0496">Mitochondrion</keyword>
<dbReference type="PaxDb" id="30732-ENSOMEP00000002440"/>
<keyword evidence="3" id="KW-0809">Transit peptide</keyword>